<protein>
    <submittedName>
        <fullName evidence="5">Multidrug ABC transporter ATP-binding protein</fullName>
    </submittedName>
</protein>
<dbReference type="EMBL" id="PFFQ01000012">
    <property type="protein sequence ID" value="PIW18648.1"/>
    <property type="molecule type" value="Genomic_DNA"/>
</dbReference>
<dbReference type="GO" id="GO:0005524">
    <property type="term" value="F:ATP binding"/>
    <property type="evidence" value="ECO:0007669"/>
    <property type="project" value="UniProtKB-KW"/>
</dbReference>
<reference evidence="5 6" key="1">
    <citation type="submission" date="2017-09" db="EMBL/GenBank/DDBJ databases">
        <title>Depth-based differentiation of microbial function through sediment-hosted aquifers and enrichment of novel symbionts in the deep terrestrial subsurface.</title>
        <authorList>
            <person name="Probst A.J."/>
            <person name="Ladd B."/>
            <person name="Jarett J.K."/>
            <person name="Geller-Mcgrath D.E."/>
            <person name="Sieber C.M."/>
            <person name="Emerson J.B."/>
            <person name="Anantharaman K."/>
            <person name="Thomas B.C."/>
            <person name="Malmstrom R."/>
            <person name="Stieglmeier M."/>
            <person name="Klingl A."/>
            <person name="Woyke T."/>
            <person name="Ryan C.M."/>
            <person name="Banfield J.F."/>
        </authorList>
    </citation>
    <scope>NUCLEOTIDE SEQUENCE [LARGE SCALE GENOMIC DNA]</scope>
    <source>
        <strain evidence="5">CG17_big_fil_post_rev_8_21_14_2_50_48_46</strain>
    </source>
</reference>
<dbReference type="PROSITE" id="PS50893">
    <property type="entry name" value="ABC_TRANSPORTER_2"/>
    <property type="match status" value="1"/>
</dbReference>
<accession>A0A2M7G964</accession>
<dbReference type="CDD" id="cd03230">
    <property type="entry name" value="ABC_DR_subfamily_A"/>
    <property type="match status" value="1"/>
</dbReference>
<dbReference type="SMART" id="SM00382">
    <property type="entry name" value="AAA"/>
    <property type="match status" value="1"/>
</dbReference>
<dbReference type="Pfam" id="PF00005">
    <property type="entry name" value="ABC_tran"/>
    <property type="match status" value="1"/>
</dbReference>
<dbReference type="InterPro" id="IPR027417">
    <property type="entry name" value="P-loop_NTPase"/>
</dbReference>
<dbReference type="InterPro" id="IPR050763">
    <property type="entry name" value="ABC_transporter_ATP-binding"/>
</dbReference>
<gene>
    <name evidence="5" type="ORF">COW36_04970</name>
</gene>
<evidence type="ECO:0000259" key="4">
    <source>
        <dbReference type="PROSITE" id="PS50893"/>
    </source>
</evidence>
<name>A0A2M7G964_9BACT</name>
<proteinExistence type="predicted"/>
<evidence type="ECO:0000313" key="5">
    <source>
        <dbReference type="EMBL" id="PIW18648.1"/>
    </source>
</evidence>
<dbReference type="PANTHER" id="PTHR42711">
    <property type="entry name" value="ABC TRANSPORTER ATP-BINDING PROTEIN"/>
    <property type="match status" value="1"/>
</dbReference>
<comment type="caution">
    <text evidence="5">The sequence shown here is derived from an EMBL/GenBank/DDBJ whole genome shotgun (WGS) entry which is preliminary data.</text>
</comment>
<dbReference type="InterPro" id="IPR003439">
    <property type="entry name" value="ABC_transporter-like_ATP-bd"/>
</dbReference>
<evidence type="ECO:0000256" key="3">
    <source>
        <dbReference type="ARBA" id="ARBA00022840"/>
    </source>
</evidence>
<dbReference type="GO" id="GO:0016887">
    <property type="term" value="F:ATP hydrolysis activity"/>
    <property type="evidence" value="ECO:0007669"/>
    <property type="project" value="InterPro"/>
</dbReference>
<evidence type="ECO:0000313" key="6">
    <source>
        <dbReference type="Proteomes" id="UP000231019"/>
    </source>
</evidence>
<dbReference type="Gene3D" id="3.40.50.300">
    <property type="entry name" value="P-loop containing nucleotide triphosphate hydrolases"/>
    <property type="match status" value="1"/>
</dbReference>
<organism evidence="5 6">
    <name type="scientific">bacterium (Candidatus Blackallbacteria) CG17_big_fil_post_rev_8_21_14_2_50_48_46</name>
    <dbReference type="NCBI Taxonomy" id="2014261"/>
    <lineage>
        <taxon>Bacteria</taxon>
        <taxon>Candidatus Blackallbacteria</taxon>
    </lineage>
</organism>
<keyword evidence="1" id="KW-0813">Transport</keyword>
<sequence>MLSLPPSELPAIEIRNLGRHFGDFQAVKDLNLTVPQGAFFGFLGPNGAGKSTTLKMLTGLLQPHQGQIKLLGEDIWAKPGRVKQWIGVVPEKLSLFERLTASEYLEFVGGMYGLDQKTAQARSQELLELMQLEQKQETLLADFSHGMKKKTALAAALIHSPRILFLDEPFEGVDPVSAKILRDLLLSLTSRQVTVFLTSHILEIVEKLCNFLGIIHQGELLTSGPLQEVLDRMNQDKPLGTASLEETFIQLVGQKTEATSLSWMQ</sequence>
<keyword evidence="2" id="KW-0547">Nucleotide-binding</keyword>
<evidence type="ECO:0000256" key="1">
    <source>
        <dbReference type="ARBA" id="ARBA00022448"/>
    </source>
</evidence>
<feature type="domain" description="ABC transporter" evidence="4">
    <location>
        <begin position="12"/>
        <end position="242"/>
    </location>
</feature>
<dbReference type="InterPro" id="IPR003593">
    <property type="entry name" value="AAA+_ATPase"/>
</dbReference>
<keyword evidence="3 5" id="KW-0067">ATP-binding</keyword>
<dbReference type="PANTHER" id="PTHR42711:SF16">
    <property type="entry name" value="ABC TRANSPORTER ATP-BINDING PROTEIN"/>
    <property type="match status" value="1"/>
</dbReference>
<evidence type="ECO:0000256" key="2">
    <source>
        <dbReference type="ARBA" id="ARBA00022741"/>
    </source>
</evidence>
<dbReference type="Proteomes" id="UP000231019">
    <property type="component" value="Unassembled WGS sequence"/>
</dbReference>
<dbReference type="AlphaFoldDB" id="A0A2M7G964"/>
<dbReference type="SUPFAM" id="SSF52540">
    <property type="entry name" value="P-loop containing nucleoside triphosphate hydrolases"/>
    <property type="match status" value="1"/>
</dbReference>